<organism evidence="1 2">
    <name type="scientific">Flemingia macrophylla</name>
    <dbReference type="NCBI Taxonomy" id="520843"/>
    <lineage>
        <taxon>Eukaryota</taxon>
        <taxon>Viridiplantae</taxon>
        <taxon>Streptophyta</taxon>
        <taxon>Embryophyta</taxon>
        <taxon>Tracheophyta</taxon>
        <taxon>Spermatophyta</taxon>
        <taxon>Magnoliopsida</taxon>
        <taxon>eudicotyledons</taxon>
        <taxon>Gunneridae</taxon>
        <taxon>Pentapetalae</taxon>
        <taxon>rosids</taxon>
        <taxon>fabids</taxon>
        <taxon>Fabales</taxon>
        <taxon>Fabaceae</taxon>
        <taxon>Papilionoideae</taxon>
        <taxon>50 kb inversion clade</taxon>
        <taxon>NPAAA clade</taxon>
        <taxon>indigoferoid/millettioid clade</taxon>
        <taxon>Phaseoleae</taxon>
        <taxon>Flemingia</taxon>
    </lineage>
</organism>
<evidence type="ECO:0000313" key="1">
    <source>
        <dbReference type="EMBL" id="KAL2337139.1"/>
    </source>
</evidence>
<dbReference type="AlphaFoldDB" id="A0ABD1MMW1"/>
<comment type="caution">
    <text evidence="1">The sequence shown here is derived from an EMBL/GenBank/DDBJ whole genome shotgun (WGS) entry which is preliminary data.</text>
</comment>
<protein>
    <submittedName>
        <fullName evidence="1">Uncharacterized protein</fullName>
    </submittedName>
</protein>
<dbReference type="EMBL" id="JBGMDY010000004">
    <property type="protein sequence ID" value="KAL2337139.1"/>
    <property type="molecule type" value="Genomic_DNA"/>
</dbReference>
<proteinExistence type="predicted"/>
<accession>A0ABD1MMW1</accession>
<keyword evidence="2" id="KW-1185">Reference proteome</keyword>
<evidence type="ECO:0000313" key="2">
    <source>
        <dbReference type="Proteomes" id="UP001603857"/>
    </source>
</evidence>
<sequence length="115" mass="12587">MDASCNGRGGLRWWPSLVMQWQPMDVPLRRCPGMVFVDVACVFFVNANNWIRVLQVNLLGVSNDAADHLLRRLLEGIGSTPTTSEIVAAKDIDDIWNSATTGLGTNALYRAAKGV</sequence>
<name>A0ABD1MMW1_9FABA</name>
<reference evidence="1 2" key="1">
    <citation type="submission" date="2024-08" db="EMBL/GenBank/DDBJ databases">
        <title>Insights into the chromosomal genome structure of Flemingia macrophylla.</title>
        <authorList>
            <person name="Ding Y."/>
            <person name="Zhao Y."/>
            <person name="Bi W."/>
            <person name="Wu M."/>
            <person name="Zhao G."/>
            <person name="Gong Y."/>
            <person name="Li W."/>
            <person name="Zhang P."/>
        </authorList>
    </citation>
    <scope>NUCLEOTIDE SEQUENCE [LARGE SCALE GENOMIC DNA]</scope>
    <source>
        <strain evidence="1">DYQJB</strain>
        <tissue evidence="1">Leaf</tissue>
    </source>
</reference>
<dbReference type="Proteomes" id="UP001603857">
    <property type="component" value="Unassembled WGS sequence"/>
</dbReference>
<gene>
    <name evidence="1" type="ORF">Fmac_011585</name>
</gene>